<sequence>MQPQQHGNNMKSTISLIEKITELNNLNHAFKKVKSNKGAAGVDAKDIEATRLYLKEEGQMITELIREGKYKPKAVRRVDIPKPNGGTRKLGIPTVTDRVIQQAIVQKLTPIFEKQFSSYSYGFRPNRSAHQAIEQARQYIEDGYNFVVDIDLEKFFDRVNHDKLMSLIAKTITDKPTLKLIRRYLQAGVMDNGLVKPNTEGTPQGGPLSPLLSNIMLHELDKELEKRGHKFVRYADDCNIFVKSLKAGERIKEGITQFIERKLKLKVNQEKSAVGKPIARIFLGVSFYQRGRKTRIFVPKERKKRFEEKLKKLTNRNWGVSMEFRVKKINQLIQGWGNYFKVADIKKYAYKIDSHTRRRLRACRWKEWKMVKTKYKNLMKLGISREEAKKNANSRKGYWRLSNNPILHLALNNQYWQEQGLKSLSKVIS</sequence>
<comment type="catalytic activity">
    <reaction evidence="9">
        <text>DNA(n) + a 2'-deoxyribonucleoside 5'-triphosphate = DNA(n+1) + diphosphate</text>
        <dbReference type="Rhea" id="RHEA:22508"/>
        <dbReference type="Rhea" id="RHEA-COMP:17339"/>
        <dbReference type="Rhea" id="RHEA-COMP:17340"/>
        <dbReference type="ChEBI" id="CHEBI:33019"/>
        <dbReference type="ChEBI" id="CHEBI:61560"/>
        <dbReference type="ChEBI" id="CHEBI:173112"/>
        <dbReference type="EC" id="2.7.7.49"/>
    </reaction>
</comment>
<feature type="domain" description="Reverse transcriptase" evidence="10">
    <location>
        <begin position="61"/>
        <end position="287"/>
    </location>
</feature>
<dbReference type="InterPro" id="IPR000477">
    <property type="entry name" value="RT_dom"/>
</dbReference>
<dbReference type="GO" id="GO:0003964">
    <property type="term" value="F:RNA-directed DNA polymerase activity"/>
    <property type="evidence" value="ECO:0007669"/>
    <property type="project" value="UniProtKB-KW"/>
</dbReference>
<dbReference type="PANTHER" id="PTHR34047">
    <property type="entry name" value="NUCLEAR INTRON MATURASE 1, MITOCHONDRIAL-RELATED"/>
    <property type="match status" value="1"/>
</dbReference>
<keyword evidence="7" id="KW-0051">Antiviral defense</keyword>
<dbReference type="EMBL" id="JBBMFN010000067">
    <property type="protein sequence ID" value="MEQ2467869.1"/>
    <property type="molecule type" value="Genomic_DNA"/>
</dbReference>
<gene>
    <name evidence="11" type="primary">ltrA</name>
    <name evidence="11" type="ORF">WMO63_19600</name>
</gene>
<proteinExistence type="inferred from homology"/>
<dbReference type="Pfam" id="PF08388">
    <property type="entry name" value="GIIM"/>
    <property type="match status" value="1"/>
</dbReference>
<keyword evidence="12" id="KW-1185">Reference proteome</keyword>
<evidence type="ECO:0000259" key="10">
    <source>
        <dbReference type="PROSITE" id="PS50878"/>
    </source>
</evidence>
<dbReference type="InterPro" id="IPR051083">
    <property type="entry name" value="GrpII_Intron_Splice-Mob/Def"/>
</dbReference>
<evidence type="ECO:0000313" key="11">
    <source>
        <dbReference type="EMBL" id="MEQ2467869.1"/>
    </source>
</evidence>
<evidence type="ECO:0000256" key="1">
    <source>
        <dbReference type="ARBA" id="ARBA00012493"/>
    </source>
</evidence>
<dbReference type="CDD" id="cd01651">
    <property type="entry name" value="RT_G2_intron"/>
    <property type="match status" value="1"/>
</dbReference>
<dbReference type="InterPro" id="IPR013597">
    <property type="entry name" value="Mat_intron_G2"/>
</dbReference>
<dbReference type="PRINTS" id="PR00866">
    <property type="entry name" value="RNADNAPOLMS"/>
</dbReference>
<dbReference type="InterPro" id="IPR000123">
    <property type="entry name" value="Reverse_transcriptase_msDNA"/>
</dbReference>
<keyword evidence="3 11" id="KW-0548">Nucleotidyltransferase</keyword>
<dbReference type="EC" id="2.7.7.49" evidence="1"/>
<evidence type="ECO:0000256" key="7">
    <source>
        <dbReference type="ARBA" id="ARBA00023118"/>
    </source>
</evidence>
<protein>
    <recommendedName>
        <fullName evidence="1">RNA-directed DNA polymerase</fullName>
        <ecNumber evidence="1">2.7.7.49</ecNumber>
    </recommendedName>
</protein>
<evidence type="ECO:0000313" key="12">
    <source>
        <dbReference type="Proteomes" id="UP001465426"/>
    </source>
</evidence>
<dbReference type="InterPro" id="IPR030931">
    <property type="entry name" value="Group_II_RT_mat"/>
</dbReference>
<evidence type="ECO:0000256" key="9">
    <source>
        <dbReference type="ARBA" id="ARBA00048173"/>
    </source>
</evidence>
<keyword evidence="2 11" id="KW-0808">Transferase</keyword>
<reference evidence="11 12" key="1">
    <citation type="submission" date="2024-03" db="EMBL/GenBank/DDBJ databases">
        <title>Human intestinal bacterial collection.</title>
        <authorList>
            <person name="Pauvert C."/>
            <person name="Hitch T.C.A."/>
            <person name="Clavel T."/>
        </authorList>
    </citation>
    <scope>NUCLEOTIDE SEQUENCE [LARGE SCALE GENOMIC DNA]</scope>
    <source>
        <strain evidence="11 12">CLA-SR-H024</strain>
    </source>
</reference>
<dbReference type="PROSITE" id="PS50878">
    <property type="entry name" value="RT_POL"/>
    <property type="match status" value="1"/>
</dbReference>
<organism evidence="11 12">
    <name type="scientific">Niallia hominis</name>
    <dbReference type="NCBI Taxonomy" id="3133173"/>
    <lineage>
        <taxon>Bacteria</taxon>
        <taxon>Bacillati</taxon>
        <taxon>Bacillota</taxon>
        <taxon>Bacilli</taxon>
        <taxon>Bacillales</taxon>
        <taxon>Bacillaceae</taxon>
        <taxon>Niallia</taxon>
    </lineage>
</organism>
<evidence type="ECO:0000256" key="8">
    <source>
        <dbReference type="ARBA" id="ARBA00034120"/>
    </source>
</evidence>
<evidence type="ECO:0000256" key="4">
    <source>
        <dbReference type="ARBA" id="ARBA00022723"/>
    </source>
</evidence>
<dbReference type="Proteomes" id="UP001465426">
    <property type="component" value="Unassembled WGS sequence"/>
</dbReference>
<keyword evidence="5" id="KW-0460">Magnesium</keyword>
<dbReference type="SUPFAM" id="SSF56672">
    <property type="entry name" value="DNA/RNA polymerases"/>
    <property type="match status" value="1"/>
</dbReference>
<dbReference type="Pfam" id="PF00078">
    <property type="entry name" value="RVT_1"/>
    <property type="match status" value="1"/>
</dbReference>
<evidence type="ECO:0000256" key="3">
    <source>
        <dbReference type="ARBA" id="ARBA00022695"/>
    </source>
</evidence>
<keyword evidence="4" id="KW-0479">Metal-binding</keyword>
<evidence type="ECO:0000256" key="2">
    <source>
        <dbReference type="ARBA" id="ARBA00022679"/>
    </source>
</evidence>
<evidence type="ECO:0000256" key="6">
    <source>
        <dbReference type="ARBA" id="ARBA00022918"/>
    </source>
</evidence>
<dbReference type="RefSeq" id="WP_349205245.1">
    <property type="nucleotide sequence ID" value="NZ_JBBMFN010000067.1"/>
</dbReference>
<name>A0ABV1F7L0_9BACI</name>
<comment type="caution">
    <text evidence="11">The sequence shown here is derived from an EMBL/GenBank/DDBJ whole genome shotgun (WGS) entry which is preliminary data.</text>
</comment>
<dbReference type="PANTHER" id="PTHR34047:SF8">
    <property type="entry name" value="PROTEIN YKFC"/>
    <property type="match status" value="1"/>
</dbReference>
<dbReference type="NCBIfam" id="TIGR04416">
    <property type="entry name" value="group_II_RT_mat"/>
    <property type="match status" value="1"/>
</dbReference>
<dbReference type="InterPro" id="IPR043502">
    <property type="entry name" value="DNA/RNA_pol_sf"/>
</dbReference>
<accession>A0ABV1F7L0</accession>
<keyword evidence="6 11" id="KW-0695">RNA-directed DNA polymerase</keyword>
<comment type="similarity">
    <text evidence="8">Belongs to the bacterial reverse transcriptase family.</text>
</comment>
<evidence type="ECO:0000256" key="5">
    <source>
        <dbReference type="ARBA" id="ARBA00022842"/>
    </source>
</evidence>